<dbReference type="InterPro" id="IPR036034">
    <property type="entry name" value="PDZ_sf"/>
</dbReference>
<feature type="chain" id="PRO_5010241970" evidence="1">
    <location>
        <begin position="27"/>
        <end position="371"/>
    </location>
</feature>
<name>A0A1H5E4A7_9PSED</name>
<evidence type="ECO:0000256" key="1">
    <source>
        <dbReference type="SAM" id="SignalP"/>
    </source>
</evidence>
<evidence type="ECO:0000259" key="2">
    <source>
        <dbReference type="SMART" id="SM00228"/>
    </source>
</evidence>
<feature type="domain" description="PDZ" evidence="2">
    <location>
        <begin position="116"/>
        <end position="198"/>
    </location>
</feature>
<dbReference type="Gene3D" id="2.30.42.10">
    <property type="match status" value="1"/>
</dbReference>
<dbReference type="EMBL" id="FNTF01000002">
    <property type="protein sequence ID" value="SED85929.1"/>
    <property type="molecule type" value="Genomic_DNA"/>
</dbReference>
<proteinExistence type="predicted"/>
<protein>
    <submittedName>
        <fullName evidence="3">PDZ domain-containing protein</fullName>
    </submittedName>
</protein>
<dbReference type="PROSITE" id="PS51257">
    <property type="entry name" value="PROKAR_LIPOPROTEIN"/>
    <property type="match status" value="1"/>
</dbReference>
<evidence type="ECO:0000313" key="4">
    <source>
        <dbReference type="Proteomes" id="UP000183114"/>
    </source>
</evidence>
<gene>
    <name evidence="3" type="ORF">SAMN04490185_4363</name>
</gene>
<accession>A0A1H5E4A7</accession>
<dbReference type="RefSeq" id="WP_074877365.1">
    <property type="nucleotide sequence ID" value="NZ_FNTF01000002.1"/>
</dbReference>
<dbReference type="Proteomes" id="UP000183114">
    <property type="component" value="Unassembled WGS sequence"/>
</dbReference>
<reference evidence="3 4" key="1">
    <citation type="submission" date="2016-10" db="EMBL/GenBank/DDBJ databases">
        <authorList>
            <person name="de Groot N.N."/>
        </authorList>
    </citation>
    <scope>NUCLEOTIDE SEQUENCE [LARGE SCALE GENOMIC DNA]</scope>
    <source>
        <strain evidence="3 4">BS3655</strain>
    </source>
</reference>
<keyword evidence="1" id="KW-0732">Signal</keyword>
<feature type="signal peptide" evidence="1">
    <location>
        <begin position="1"/>
        <end position="26"/>
    </location>
</feature>
<sequence length="371" mass="39172">MSTKRFALTLALLPLLASCINPMYSAAERAETAEYLRKSKDPATYYAMDCETFLATKRGWETYPSMANDPVNLVIQQVATQRSCSVSSPSASVAATVPPAAVPSSETPAQGANQLGTLGLHITAVTPKVAKQFGLPSASGVLVLGPKPGTGGEKAGMLAGDIVLQIAGTPVNSPAELVAVASRIRPGFTAPLKVWRHRANIDVLVEISGSTDTAQGAVSQLPIAVAPTSRTPAIAPDATPVSSATNSSFCFAQFEARQNQGLSDYPSRGLITNVWQGPALSGTPARLAMPEFQAFTRSQGYDVEMQPMFCQPIGSFEQCQSLGSEDFLLTMRSFSAVVNCADTLQGVEAVRAAMLKQWPFLQASTWRPVGT</sequence>
<dbReference type="AlphaFoldDB" id="A0A1H5E4A7"/>
<evidence type="ECO:0000313" key="3">
    <source>
        <dbReference type="EMBL" id="SED85929.1"/>
    </source>
</evidence>
<dbReference type="InterPro" id="IPR001478">
    <property type="entry name" value="PDZ"/>
</dbReference>
<organism evidence="3 4">
    <name type="scientific">Pseudomonas frederiksbergensis</name>
    <dbReference type="NCBI Taxonomy" id="104087"/>
    <lineage>
        <taxon>Bacteria</taxon>
        <taxon>Pseudomonadati</taxon>
        <taxon>Pseudomonadota</taxon>
        <taxon>Gammaproteobacteria</taxon>
        <taxon>Pseudomonadales</taxon>
        <taxon>Pseudomonadaceae</taxon>
        <taxon>Pseudomonas</taxon>
    </lineage>
</organism>
<dbReference type="SUPFAM" id="SSF50156">
    <property type="entry name" value="PDZ domain-like"/>
    <property type="match status" value="1"/>
</dbReference>
<dbReference type="SMART" id="SM00228">
    <property type="entry name" value="PDZ"/>
    <property type="match status" value="1"/>
</dbReference>
<dbReference type="Pfam" id="PF13180">
    <property type="entry name" value="PDZ_2"/>
    <property type="match status" value="1"/>
</dbReference>